<protein>
    <submittedName>
        <fullName evidence="1">Uncharacterized protein</fullName>
    </submittedName>
</protein>
<keyword evidence="2" id="KW-1185">Reference proteome</keyword>
<sequence>MKMILPLQRYCASVVEQRSARRRRPERNRMRGLLASDTIQSIQGYPVTKFNVLRNLAYIENFRFRALLLQTSTLVELEAEAAEAFKLEYIRIHPDYRRIA</sequence>
<dbReference type="AlphaFoldDB" id="A0A4C1UE57"/>
<organism evidence="1 2">
    <name type="scientific">Eumeta variegata</name>
    <name type="common">Bagworm moth</name>
    <name type="synonym">Eumeta japonica</name>
    <dbReference type="NCBI Taxonomy" id="151549"/>
    <lineage>
        <taxon>Eukaryota</taxon>
        <taxon>Metazoa</taxon>
        <taxon>Ecdysozoa</taxon>
        <taxon>Arthropoda</taxon>
        <taxon>Hexapoda</taxon>
        <taxon>Insecta</taxon>
        <taxon>Pterygota</taxon>
        <taxon>Neoptera</taxon>
        <taxon>Endopterygota</taxon>
        <taxon>Lepidoptera</taxon>
        <taxon>Glossata</taxon>
        <taxon>Ditrysia</taxon>
        <taxon>Tineoidea</taxon>
        <taxon>Psychidae</taxon>
        <taxon>Oiketicinae</taxon>
        <taxon>Eumeta</taxon>
    </lineage>
</organism>
<proteinExistence type="predicted"/>
<gene>
    <name evidence="1" type="ORF">EVAR_15825_1</name>
</gene>
<dbReference type="EMBL" id="BGZK01000164">
    <property type="protein sequence ID" value="GBP24619.1"/>
    <property type="molecule type" value="Genomic_DNA"/>
</dbReference>
<comment type="caution">
    <text evidence="1">The sequence shown here is derived from an EMBL/GenBank/DDBJ whole genome shotgun (WGS) entry which is preliminary data.</text>
</comment>
<dbReference type="Proteomes" id="UP000299102">
    <property type="component" value="Unassembled WGS sequence"/>
</dbReference>
<reference evidence="1 2" key="1">
    <citation type="journal article" date="2019" name="Commun. Biol.">
        <title>The bagworm genome reveals a unique fibroin gene that provides high tensile strength.</title>
        <authorList>
            <person name="Kono N."/>
            <person name="Nakamura H."/>
            <person name="Ohtoshi R."/>
            <person name="Tomita M."/>
            <person name="Numata K."/>
            <person name="Arakawa K."/>
        </authorList>
    </citation>
    <scope>NUCLEOTIDE SEQUENCE [LARGE SCALE GENOMIC DNA]</scope>
</reference>
<name>A0A4C1UE57_EUMVA</name>
<accession>A0A4C1UE57</accession>
<evidence type="ECO:0000313" key="1">
    <source>
        <dbReference type="EMBL" id="GBP24619.1"/>
    </source>
</evidence>
<evidence type="ECO:0000313" key="2">
    <source>
        <dbReference type="Proteomes" id="UP000299102"/>
    </source>
</evidence>